<name>A0A0B7BNF9_9EUPU</name>
<evidence type="ECO:0000256" key="1">
    <source>
        <dbReference type="SAM" id="MobiDB-lite"/>
    </source>
</evidence>
<dbReference type="AlphaFoldDB" id="A0A0B7BNF9"/>
<protein>
    <submittedName>
        <fullName evidence="2">Uncharacterized protein</fullName>
    </submittedName>
</protein>
<gene>
    <name evidence="2" type="primary">ORF197759</name>
</gene>
<evidence type="ECO:0000313" key="2">
    <source>
        <dbReference type="EMBL" id="CEK93891.1"/>
    </source>
</evidence>
<reference evidence="2" key="1">
    <citation type="submission" date="2014-12" db="EMBL/GenBank/DDBJ databases">
        <title>Insight into the proteome of Arion vulgaris.</title>
        <authorList>
            <person name="Aradska J."/>
            <person name="Bulat T."/>
            <person name="Smidak R."/>
            <person name="Sarate P."/>
            <person name="Gangsoo J."/>
            <person name="Sialana F."/>
            <person name="Bilban M."/>
            <person name="Lubec G."/>
        </authorList>
    </citation>
    <scope>NUCLEOTIDE SEQUENCE</scope>
    <source>
        <tissue evidence="2">Skin</tissue>
    </source>
</reference>
<dbReference type="EMBL" id="HACG01047026">
    <property type="protein sequence ID" value="CEK93891.1"/>
    <property type="molecule type" value="Transcribed_RNA"/>
</dbReference>
<proteinExistence type="predicted"/>
<accession>A0A0B7BNF9</accession>
<feature type="region of interest" description="Disordered" evidence="1">
    <location>
        <begin position="18"/>
        <end position="49"/>
    </location>
</feature>
<sequence>FLQAIYFYNKKQMPFSVANGKKMSNPKASSVANGPQRVKEFRISNTGRQ</sequence>
<organism evidence="2">
    <name type="scientific">Arion vulgaris</name>
    <dbReference type="NCBI Taxonomy" id="1028688"/>
    <lineage>
        <taxon>Eukaryota</taxon>
        <taxon>Metazoa</taxon>
        <taxon>Spiralia</taxon>
        <taxon>Lophotrochozoa</taxon>
        <taxon>Mollusca</taxon>
        <taxon>Gastropoda</taxon>
        <taxon>Heterobranchia</taxon>
        <taxon>Euthyneura</taxon>
        <taxon>Panpulmonata</taxon>
        <taxon>Eupulmonata</taxon>
        <taxon>Stylommatophora</taxon>
        <taxon>Helicina</taxon>
        <taxon>Arionoidea</taxon>
        <taxon>Arionidae</taxon>
        <taxon>Arion</taxon>
    </lineage>
</organism>
<feature type="non-terminal residue" evidence="2">
    <location>
        <position position="1"/>
    </location>
</feature>